<dbReference type="STRING" id="29539.SAMN02745716_0290"/>
<feature type="transmembrane region" description="Helical" evidence="7">
    <location>
        <begin position="117"/>
        <end position="136"/>
    </location>
</feature>
<dbReference type="EMBL" id="FNWJ01000001">
    <property type="protein sequence ID" value="SEH10438.1"/>
    <property type="molecule type" value="Genomic_DNA"/>
</dbReference>
<comment type="subcellular location">
    <subcellularLocation>
        <location evidence="1">Cell membrane</location>
        <topology evidence="1">Multi-pass membrane protein</topology>
    </subcellularLocation>
</comment>
<feature type="transmembrane region" description="Helical" evidence="7">
    <location>
        <begin position="40"/>
        <end position="61"/>
    </location>
</feature>
<evidence type="ECO:0000313" key="8">
    <source>
        <dbReference type="EMBL" id="SEH10438.1"/>
    </source>
</evidence>
<evidence type="ECO:0000313" key="9">
    <source>
        <dbReference type="Proteomes" id="UP000222056"/>
    </source>
</evidence>
<feature type="region of interest" description="Disordered" evidence="6">
    <location>
        <begin position="266"/>
        <end position="301"/>
    </location>
</feature>
<evidence type="ECO:0000256" key="6">
    <source>
        <dbReference type="SAM" id="MobiDB-lite"/>
    </source>
</evidence>
<evidence type="ECO:0000256" key="3">
    <source>
        <dbReference type="ARBA" id="ARBA00022692"/>
    </source>
</evidence>
<feature type="transmembrane region" description="Helical" evidence="7">
    <location>
        <begin position="187"/>
        <end position="210"/>
    </location>
</feature>
<keyword evidence="9" id="KW-1185">Reference proteome</keyword>
<proteinExistence type="predicted"/>
<evidence type="ECO:0000256" key="4">
    <source>
        <dbReference type="ARBA" id="ARBA00022989"/>
    </source>
</evidence>
<keyword evidence="5 7" id="KW-0472">Membrane</keyword>
<evidence type="ECO:0000256" key="1">
    <source>
        <dbReference type="ARBA" id="ARBA00004651"/>
    </source>
</evidence>
<keyword evidence="3 7" id="KW-0812">Transmembrane</keyword>
<evidence type="ECO:0000256" key="2">
    <source>
        <dbReference type="ARBA" id="ARBA00022475"/>
    </source>
</evidence>
<feature type="transmembrane region" description="Helical" evidence="7">
    <location>
        <begin position="6"/>
        <end position="28"/>
    </location>
</feature>
<evidence type="ECO:0000256" key="5">
    <source>
        <dbReference type="ARBA" id="ARBA00023136"/>
    </source>
</evidence>
<accession>A0A1H6FJU9</accession>
<keyword evidence="4 7" id="KW-1133">Transmembrane helix</keyword>
<protein>
    <submittedName>
        <fullName evidence="8">Putative copper resistance protein D</fullName>
    </submittedName>
</protein>
<organism evidence="8 9">
    <name type="scientific">Thermoleophilum album</name>
    <dbReference type="NCBI Taxonomy" id="29539"/>
    <lineage>
        <taxon>Bacteria</taxon>
        <taxon>Bacillati</taxon>
        <taxon>Actinomycetota</taxon>
        <taxon>Thermoleophilia</taxon>
        <taxon>Thermoleophilales</taxon>
        <taxon>Thermoleophilaceae</taxon>
        <taxon>Thermoleophilum</taxon>
    </lineage>
</organism>
<feature type="transmembrane region" description="Helical" evidence="7">
    <location>
        <begin position="148"/>
        <end position="166"/>
    </location>
</feature>
<feature type="compositionally biased region" description="Low complexity" evidence="6">
    <location>
        <begin position="273"/>
        <end position="301"/>
    </location>
</feature>
<dbReference type="Proteomes" id="UP000222056">
    <property type="component" value="Unassembled WGS sequence"/>
</dbReference>
<reference evidence="9" key="1">
    <citation type="submission" date="2016-10" db="EMBL/GenBank/DDBJ databases">
        <authorList>
            <person name="Varghese N."/>
            <person name="Submissions S."/>
        </authorList>
    </citation>
    <scope>NUCLEOTIDE SEQUENCE [LARGE SCALE GENOMIC DNA]</scope>
    <source>
        <strain evidence="9">ATCC 35263</strain>
    </source>
</reference>
<dbReference type="InterPro" id="IPR019108">
    <property type="entry name" value="Caa3_assmbl_CtaG-rel"/>
</dbReference>
<dbReference type="Pfam" id="PF09678">
    <property type="entry name" value="Caa3_CtaG"/>
    <property type="match status" value="1"/>
</dbReference>
<gene>
    <name evidence="8" type="ORF">SAMN02745716_0290</name>
</gene>
<sequence>MPVELEPTVLVVSGVAIAAYARAVRVLRRRGRSTPRRQQAAWYGGVALVAVAVVGPSGAYADELMSAHMAEHLLLADIAAPLLIAGARTPVLVHLLPPRLLVIFARRRAIRAAFGALRRPAVAIGVYAVVLYAWHLRPAFEGALRSEALHAFQHQSFLAISVLVWWSALEPGRGRMPGELWKIGHIFAARMVSVFLGMAFIFGGQAFYAGVYGSTTQRYGLTPLADQQTAGGMMMSLDVIIIMVALTLFFWRAAADFDRREAAAARASEEARPAAAPEPAVTPEAAAGEPAVSAARPARRG</sequence>
<name>A0A1H6FJU9_THEAL</name>
<dbReference type="OrthoDB" id="5241646at2"/>
<keyword evidence="2" id="KW-1003">Cell membrane</keyword>
<dbReference type="AlphaFoldDB" id="A0A1H6FJU9"/>
<feature type="transmembrane region" description="Helical" evidence="7">
    <location>
        <begin position="73"/>
        <end position="96"/>
    </location>
</feature>
<feature type="transmembrane region" description="Helical" evidence="7">
    <location>
        <begin position="230"/>
        <end position="251"/>
    </location>
</feature>
<evidence type="ECO:0000256" key="7">
    <source>
        <dbReference type="SAM" id="Phobius"/>
    </source>
</evidence>
<dbReference type="GO" id="GO:0005886">
    <property type="term" value="C:plasma membrane"/>
    <property type="evidence" value="ECO:0007669"/>
    <property type="project" value="UniProtKB-SubCell"/>
</dbReference>